<dbReference type="RefSeq" id="WP_136693669.1">
    <property type="nucleotide sequence ID" value="NZ_SSHH01000002.1"/>
</dbReference>
<feature type="transmembrane region" description="Helical" evidence="2">
    <location>
        <begin position="140"/>
        <end position="160"/>
    </location>
</feature>
<name>A0A4T3F0S0_9SPHN</name>
<keyword evidence="2" id="KW-0812">Transmembrane</keyword>
<keyword evidence="2" id="KW-0472">Membrane</keyword>
<comment type="caution">
    <text evidence="3">The sequence shown here is derived from an EMBL/GenBank/DDBJ whole genome shotgun (WGS) entry which is preliminary data.</text>
</comment>
<proteinExistence type="predicted"/>
<organism evidence="3 4">
    <name type="scientific">Alteraurantiacibacter aquimixticola</name>
    <dbReference type="NCBI Taxonomy" id="2489173"/>
    <lineage>
        <taxon>Bacteria</taxon>
        <taxon>Pseudomonadati</taxon>
        <taxon>Pseudomonadota</taxon>
        <taxon>Alphaproteobacteria</taxon>
        <taxon>Sphingomonadales</taxon>
        <taxon>Erythrobacteraceae</taxon>
        <taxon>Alteraurantiacibacter</taxon>
    </lineage>
</organism>
<reference evidence="3 4" key="1">
    <citation type="submission" date="2019-04" db="EMBL/GenBank/DDBJ databases">
        <title>Altererythrobacter aquimixticola sp. nov., isolated from sediment of junction between the ocean and a freshwater spring.</title>
        <authorList>
            <person name="Yoon J.-H."/>
        </authorList>
    </citation>
    <scope>NUCLEOTIDE SEQUENCE [LARGE SCALE GENOMIC DNA]</scope>
    <source>
        <strain evidence="3 4">SSKS-13</strain>
    </source>
</reference>
<feature type="transmembrane region" description="Helical" evidence="2">
    <location>
        <begin position="84"/>
        <end position="102"/>
    </location>
</feature>
<evidence type="ECO:0000313" key="4">
    <source>
        <dbReference type="Proteomes" id="UP000309389"/>
    </source>
</evidence>
<evidence type="ECO:0000313" key="3">
    <source>
        <dbReference type="EMBL" id="TIX50649.1"/>
    </source>
</evidence>
<feature type="region of interest" description="Disordered" evidence="1">
    <location>
        <begin position="1"/>
        <end position="36"/>
    </location>
</feature>
<dbReference type="AlphaFoldDB" id="A0A4T3F0S0"/>
<evidence type="ECO:0000256" key="2">
    <source>
        <dbReference type="SAM" id="Phobius"/>
    </source>
</evidence>
<dbReference type="EMBL" id="SSHH01000002">
    <property type="protein sequence ID" value="TIX50649.1"/>
    <property type="molecule type" value="Genomic_DNA"/>
</dbReference>
<keyword evidence="2" id="KW-1133">Transmembrane helix</keyword>
<accession>A0A4T3F0S0</accession>
<protein>
    <submittedName>
        <fullName evidence="3">Uncharacterized protein</fullName>
    </submittedName>
</protein>
<gene>
    <name evidence="3" type="ORF">E5222_10350</name>
</gene>
<dbReference type="Proteomes" id="UP000309389">
    <property type="component" value="Unassembled WGS sequence"/>
</dbReference>
<sequence>MTRDEDSSDGAGWSERQMRKVSSRTEVDSRRGNPSIALRGSAPDVVRFFSSVSTPPPLFRVMGFGGGLYGWLHDARIPAGHVKLYFLTALWLPVIPVHAYAVTPVDRGFRFHASINLFNLVRAFRGRVFPLYLTALIEGVGWLIAFGTVIALVYGAFYWLRSLL</sequence>
<keyword evidence="4" id="KW-1185">Reference proteome</keyword>
<dbReference type="OrthoDB" id="5487484at2"/>
<evidence type="ECO:0000256" key="1">
    <source>
        <dbReference type="SAM" id="MobiDB-lite"/>
    </source>
</evidence>